<evidence type="ECO:0000313" key="11">
    <source>
        <dbReference type="EMBL" id="WVZ14321.1"/>
    </source>
</evidence>
<dbReference type="PANTHER" id="PTHR47943:SF9">
    <property type="entry name" value="CYTOCHROME P450"/>
    <property type="match status" value="1"/>
</dbReference>
<evidence type="ECO:0000256" key="2">
    <source>
        <dbReference type="ARBA" id="ARBA00004370"/>
    </source>
</evidence>
<comment type="cofactor">
    <cofactor evidence="1">
        <name>heme</name>
        <dbReference type="ChEBI" id="CHEBI:30413"/>
    </cofactor>
</comment>
<dbReference type="GO" id="GO:0016705">
    <property type="term" value="F:oxidoreductase activity, acting on paired donors, with incorporation or reduction of molecular oxygen"/>
    <property type="evidence" value="ECO:0007669"/>
    <property type="project" value="InterPro"/>
</dbReference>
<organism evidence="11 12">
    <name type="scientific">Vigna mungo</name>
    <name type="common">Black gram</name>
    <name type="synonym">Phaseolus mungo</name>
    <dbReference type="NCBI Taxonomy" id="3915"/>
    <lineage>
        <taxon>Eukaryota</taxon>
        <taxon>Viridiplantae</taxon>
        <taxon>Streptophyta</taxon>
        <taxon>Embryophyta</taxon>
        <taxon>Tracheophyta</taxon>
        <taxon>Spermatophyta</taxon>
        <taxon>Magnoliopsida</taxon>
        <taxon>eudicotyledons</taxon>
        <taxon>Gunneridae</taxon>
        <taxon>Pentapetalae</taxon>
        <taxon>rosids</taxon>
        <taxon>fabids</taxon>
        <taxon>Fabales</taxon>
        <taxon>Fabaceae</taxon>
        <taxon>Papilionoideae</taxon>
        <taxon>50 kb inversion clade</taxon>
        <taxon>NPAAA clade</taxon>
        <taxon>indigoferoid/millettioid clade</taxon>
        <taxon>Phaseoleae</taxon>
        <taxon>Vigna</taxon>
    </lineage>
</organism>
<keyword evidence="4" id="KW-0349">Heme</keyword>
<evidence type="ECO:0000313" key="12">
    <source>
        <dbReference type="Proteomes" id="UP001374535"/>
    </source>
</evidence>
<dbReference type="PANTHER" id="PTHR47943">
    <property type="entry name" value="CYTOCHROME P450 93A3-LIKE"/>
    <property type="match status" value="1"/>
</dbReference>
<evidence type="ECO:0000256" key="10">
    <source>
        <dbReference type="SAM" id="SignalP"/>
    </source>
</evidence>
<proteinExistence type="inferred from homology"/>
<feature type="signal peptide" evidence="10">
    <location>
        <begin position="1"/>
        <end position="21"/>
    </location>
</feature>
<evidence type="ECO:0000256" key="1">
    <source>
        <dbReference type="ARBA" id="ARBA00001971"/>
    </source>
</evidence>
<evidence type="ECO:0000256" key="6">
    <source>
        <dbReference type="ARBA" id="ARBA00023002"/>
    </source>
</evidence>
<comment type="subcellular location">
    <subcellularLocation>
        <location evidence="2">Membrane</location>
    </subcellularLocation>
</comment>
<dbReference type="InterPro" id="IPR036396">
    <property type="entry name" value="Cyt_P450_sf"/>
</dbReference>
<sequence>MLLEALAILFITLSFIVFVFQNKHEGRTATGPKPLPIIGNLHMLGKLPHRALQSLAKTYGPIMSLKLGQISVIVVSSPQTAELFLKTHDIVFASRPKTQASEYLSYGTKGLAFSEYRAYWRNARKVCTVQLLSASKVEMFAPLRRQELGVLVKSLKNSAASGEVVDLSQLLGELMENIVFKMVLGRAKVDRFDLKLLVQEVFNLVGAFNLADYMPWLGVFDPQVSNSITYLALNFHKKNIFLTIDSVTDLIKLRHIIYSQNFLM</sequence>
<dbReference type="GO" id="GO:0020037">
    <property type="term" value="F:heme binding"/>
    <property type="evidence" value="ECO:0007669"/>
    <property type="project" value="InterPro"/>
</dbReference>
<feature type="chain" id="PRO_5042862272" description="Cytochrome P450" evidence="10">
    <location>
        <begin position="22"/>
        <end position="264"/>
    </location>
</feature>
<evidence type="ECO:0000256" key="7">
    <source>
        <dbReference type="ARBA" id="ARBA00023004"/>
    </source>
</evidence>
<reference evidence="11 12" key="1">
    <citation type="journal article" date="2023" name="Life. Sci Alliance">
        <title>Evolutionary insights into 3D genome organization and epigenetic landscape of Vigna mungo.</title>
        <authorList>
            <person name="Junaid A."/>
            <person name="Singh B."/>
            <person name="Bhatia S."/>
        </authorList>
    </citation>
    <scope>NUCLEOTIDE SEQUENCE [LARGE SCALE GENOMIC DNA]</scope>
    <source>
        <strain evidence="11">Urdbean</strain>
    </source>
</reference>
<evidence type="ECO:0008006" key="13">
    <source>
        <dbReference type="Google" id="ProtNLM"/>
    </source>
</evidence>
<gene>
    <name evidence="11" type="ORF">V8G54_011887</name>
</gene>
<dbReference type="GO" id="GO:0004497">
    <property type="term" value="F:monooxygenase activity"/>
    <property type="evidence" value="ECO:0007669"/>
    <property type="project" value="UniProtKB-KW"/>
</dbReference>
<dbReference type="AlphaFoldDB" id="A0AAQ3NQE5"/>
<dbReference type="Gene3D" id="1.10.630.10">
    <property type="entry name" value="Cytochrome P450"/>
    <property type="match status" value="1"/>
</dbReference>
<protein>
    <recommendedName>
        <fullName evidence="13">Cytochrome P450</fullName>
    </recommendedName>
</protein>
<evidence type="ECO:0000256" key="4">
    <source>
        <dbReference type="ARBA" id="ARBA00022617"/>
    </source>
</evidence>
<dbReference type="GO" id="GO:0016020">
    <property type="term" value="C:membrane"/>
    <property type="evidence" value="ECO:0007669"/>
    <property type="project" value="UniProtKB-SubCell"/>
</dbReference>
<dbReference type="Pfam" id="PF00067">
    <property type="entry name" value="p450"/>
    <property type="match status" value="1"/>
</dbReference>
<keyword evidence="9" id="KW-0472">Membrane</keyword>
<dbReference type="GO" id="GO:0005506">
    <property type="term" value="F:iron ion binding"/>
    <property type="evidence" value="ECO:0007669"/>
    <property type="project" value="InterPro"/>
</dbReference>
<keyword evidence="6" id="KW-0560">Oxidoreductase</keyword>
<name>A0AAQ3NQE5_VIGMU</name>
<dbReference type="SUPFAM" id="SSF48264">
    <property type="entry name" value="Cytochrome P450"/>
    <property type="match status" value="1"/>
</dbReference>
<dbReference type="EMBL" id="CP144697">
    <property type="protein sequence ID" value="WVZ14321.1"/>
    <property type="molecule type" value="Genomic_DNA"/>
</dbReference>
<evidence type="ECO:0000256" key="5">
    <source>
        <dbReference type="ARBA" id="ARBA00022723"/>
    </source>
</evidence>
<comment type="similarity">
    <text evidence="3">Belongs to the cytochrome P450 family.</text>
</comment>
<keyword evidence="12" id="KW-1185">Reference proteome</keyword>
<evidence type="ECO:0000256" key="3">
    <source>
        <dbReference type="ARBA" id="ARBA00010617"/>
    </source>
</evidence>
<keyword evidence="7" id="KW-0408">Iron</keyword>
<evidence type="ECO:0000256" key="8">
    <source>
        <dbReference type="ARBA" id="ARBA00023033"/>
    </source>
</evidence>
<dbReference type="Proteomes" id="UP001374535">
    <property type="component" value="Chromosome 4"/>
</dbReference>
<evidence type="ECO:0000256" key="9">
    <source>
        <dbReference type="ARBA" id="ARBA00023136"/>
    </source>
</evidence>
<keyword evidence="5" id="KW-0479">Metal-binding</keyword>
<keyword evidence="10" id="KW-0732">Signal</keyword>
<accession>A0AAQ3NQE5</accession>
<dbReference type="InterPro" id="IPR001128">
    <property type="entry name" value="Cyt_P450"/>
</dbReference>
<keyword evidence="8" id="KW-0503">Monooxygenase</keyword>